<dbReference type="InterPro" id="IPR012912">
    <property type="entry name" value="Plasmid_pRiA4b_Orf3-like"/>
</dbReference>
<comment type="caution">
    <text evidence="3">The sequence shown here is derived from an EMBL/GenBank/DDBJ whole genome shotgun (WGS) entry which is preliminary data.</text>
</comment>
<feature type="region of interest" description="Disordered" evidence="1">
    <location>
        <begin position="45"/>
        <end position="110"/>
    </location>
</feature>
<organism evidence="3 4">
    <name type="scientific">Streptomyces phaeoluteigriseus</name>
    <dbReference type="NCBI Taxonomy" id="114686"/>
    <lineage>
        <taxon>Bacteria</taxon>
        <taxon>Bacillati</taxon>
        <taxon>Actinomycetota</taxon>
        <taxon>Actinomycetes</taxon>
        <taxon>Kitasatosporales</taxon>
        <taxon>Streptomycetaceae</taxon>
        <taxon>Streptomyces</taxon>
        <taxon>Streptomyces aurantiacus group</taxon>
    </lineage>
</organism>
<dbReference type="AlphaFoldDB" id="A0A1V6MZE4"/>
<name>A0A1V6MZE4_9ACTN</name>
<accession>A0A1V6MZE4</accession>
<dbReference type="InterPro" id="IPR024047">
    <property type="entry name" value="MM3350-like_sf"/>
</dbReference>
<dbReference type="Proteomes" id="UP000184286">
    <property type="component" value="Unassembled WGS sequence"/>
</dbReference>
<proteinExistence type="predicted"/>
<sequence length="110" mass="12556">MISYTYDFGDDWVHHIEVDKVLSAPSATTYPRCLTYPSSLPARGLRRPLGLRGLPRRDHRPPARAVRRTPALDRRHLRSRPPRHRRHQQAPHRPRAIGGTGAVQQLGYGV</sequence>
<feature type="compositionally biased region" description="Basic residues" evidence="1">
    <location>
        <begin position="75"/>
        <end position="95"/>
    </location>
</feature>
<dbReference type="Gene3D" id="3.10.290.30">
    <property type="entry name" value="MM3350-like"/>
    <property type="match status" value="1"/>
</dbReference>
<dbReference type="Pfam" id="PF07929">
    <property type="entry name" value="PRiA4_ORF3"/>
    <property type="match status" value="1"/>
</dbReference>
<evidence type="ECO:0000259" key="2">
    <source>
        <dbReference type="Pfam" id="PF07929"/>
    </source>
</evidence>
<evidence type="ECO:0000256" key="1">
    <source>
        <dbReference type="SAM" id="MobiDB-lite"/>
    </source>
</evidence>
<dbReference type="EMBL" id="MPOH02000002">
    <property type="protein sequence ID" value="OQD57663.1"/>
    <property type="molecule type" value="Genomic_DNA"/>
</dbReference>
<evidence type="ECO:0000313" key="3">
    <source>
        <dbReference type="EMBL" id="OQD57663.1"/>
    </source>
</evidence>
<reference evidence="3 4" key="2">
    <citation type="submission" date="2017-02" db="EMBL/GenBank/DDBJ databases">
        <title>Draft genome sequence of Streptomyces phaeoluteigriseus type strain DSM41896.</title>
        <authorList>
            <person name="Salih T.S."/>
            <person name="Algora Gallardo L."/>
            <person name="Melo Santos T."/>
            <person name="Filgueira Martinez S."/>
            <person name="Herron P.R."/>
        </authorList>
    </citation>
    <scope>NUCLEOTIDE SEQUENCE [LARGE SCALE GENOMIC DNA]</scope>
    <source>
        <strain evidence="3 4">DSM 41896</strain>
    </source>
</reference>
<gene>
    <name evidence="3" type="ORF">BM536_000690</name>
</gene>
<reference evidence="4" key="1">
    <citation type="submission" date="2016-11" db="EMBL/GenBank/DDBJ databases">
        <authorList>
            <person name="Schniete J.K."/>
            <person name="Salih T."/>
            <person name="Algora Gallardo L."/>
            <person name="Martinez Fernandez S."/>
            <person name="Herron P.R."/>
        </authorList>
    </citation>
    <scope>NUCLEOTIDE SEQUENCE [LARGE SCALE GENOMIC DNA]</scope>
    <source>
        <strain evidence="4">DSM 41896</strain>
    </source>
</reference>
<protein>
    <recommendedName>
        <fullName evidence="2">Plasmid pRiA4b Orf3-like domain-containing protein</fullName>
    </recommendedName>
</protein>
<feature type="domain" description="Plasmid pRiA4b Orf3-like" evidence="2">
    <location>
        <begin position="2"/>
        <end position="35"/>
    </location>
</feature>
<dbReference type="SUPFAM" id="SSF159941">
    <property type="entry name" value="MM3350-like"/>
    <property type="match status" value="1"/>
</dbReference>
<evidence type="ECO:0000313" key="4">
    <source>
        <dbReference type="Proteomes" id="UP000184286"/>
    </source>
</evidence>